<evidence type="ECO:0000256" key="7">
    <source>
        <dbReference type="SAM" id="MobiDB-lite"/>
    </source>
</evidence>
<keyword evidence="10" id="KW-1185">Reference proteome</keyword>
<evidence type="ECO:0000256" key="2">
    <source>
        <dbReference type="ARBA" id="ARBA00023015"/>
    </source>
</evidence>
<evidence type="ECO:0000313" key="10">
    <source>
        <dbReference type="Proteomes" id="UP000094801"/>
    </source>
</evidence>
<protein>
    <recommendedName>
        <fullName evidence="8">Zn(2)-C6 fungal-type domain-containing protein</fullName>
    </recommendedName>
</protein>
<evidence type="ECO:0000256" key="5">
    <source>
        <dbReference type="ARBA" id="ARBA00023242"/>
    </source>
</evidence>
<organism evidence="9 10">
    <name type="scientific">[Candida] arabinofermentans NRRL YB-2248</name>
    <dbReference type="NCBI Taxonomy" id="983967"/>
    <lineage>
        <taxon>Eukaryota</taxon>
        <taxon>Fungi</taxon>
        <taxon>Dikarya</taxon>
        <taxon>Ascomycota</taxon>
        <taxon>Saccharomycotina</taxon>
        <taxon>Pichiomycetes</taxon>
        <taxon>Pichiales</taxon>
        <taxon>Pichiaceae</taxon>
        <taxon>Ogataea</taxon>
        <taxon>Ogataea/Candida clade</taxon>
    </lineage>
</organism>
<feature type="compositionally biased region" description="Polar residues" evidence="7">
    <location>
        <begin position="154"/>
        <end position="174"/>
    </location>
</feature>
<evidence type="ECO:0000256" key="6">
    <source>
        <dbReference type="SAM" id="Coils"/>
    </source>
</evidence>
<feature type="region of interest" description="Disordered" evidence="7">
    <location>
        <begin position="741"/>
        <end position="798"/>
    </location>
</feature>
<evidence type="ECO:0000256" key="3">
    <source>
        <dbReference type="ARBA" id="ARBA00023125"/>
    </source>
</evidence>
<keyword evidence="3" id="KW-0238">DNA-binding</keyword>
<evidence type="ECO:0000256" key="1">
    <source>
        <dbReference type="ARBA" id="ARBA00004123"/>
    </source>
</evidence>
<feature type="domain" description="Zn(2)-C6 fungal-type" evidence="8">
    <location>
        <begin position="190"/>
        <end position="222"/>
    </location>
</feature>
<dbReference type="Pfam" id="PF00172">
    <property type="entry name" value="Zn_clus"/>
    <property type="match status" value="1"/>
</dbReference>
<dbReference type="InterPro" id="IPR001138">
    <property type="entry name" value="Zn2Cys6_DnaBD"/>
</dbReference>
<dbReference type="PROSITE" id="PS50048">
    <property type="entry name" value="ZN2_CY6_FUNGAL_2"/>
    <property type="match status" value="1"/>
</dbReference>
<proteinExistence type="predicted"/>
<dbReference type="PANTHER" id="PTHR31845:SF17">
    <property type="entry name" value="ZN(II)2CYS6 TRANSCRIPTION FACTOR (EUROFUNG)"/>
    <property type="match status" value="1"/>
</dbReference>
<keyword evidence="6" id="KW-0175">Coiled coil</keyword>
<feature type="compositionally biased region" description="Polar residues" evidence="7">
    <location>
        <begin position="762"/>
        <end position="793"/>
    </location>
</feature>
<name>A0A1E4T8U6_9ASCO</name>
<dbReference type="GO" id="GO:0005634">
    <property type="term" value="C:nucleus"/>
    <property type="evidence" value="ECO:0007669"/>
    <property type="project" value="UniProtKB-SubCell"/>
</dbReference>
<dbReference type="GO" id="GO:0008270">
    <property type="term" value="F:zinc ion binding"/>
    <property type="evidence" value="ECO:0007669"/>
    <property type="project" value="InterPro"/>
</dbReference>
<dbReference type="InterPro" id="IPR036864">
    <property type="entry name" value="Zn2-C6_fun-type_DNA-bd_sf"/>
</dbReference>
<evidence type="ECO:0000259" key="8">
    <source>
        <dbReference type="PROSITE" id="PS50048"/>
    </source>
</evidence>
<accession>A0A1E4T8U6</accession>
<dbReference type="PANTHER" id="PTHR31845">
    <property type="entry name" value="FINGER DOMAIN PROTEIN, PUTATIVE-RELATED"/>
    <property type="match status" value="1"/>
</dbReference>
<dbReference type="InterPro" id="IPR051089">
    <property type="entry name" value="prtT"/>
</dbReference>
<feature type="coiled-coil region" evidence="6">
    <location>
        <begin position="714"/>
        <end position="741"/>
    </location>
</feature>
<dbReference type="Proteomes" id="UP000094801">
    <property type="component" value="Unassembled WGS sequence"/>
</dbReference>
<dbReference type="PROSITE" id="PS00463">
    <property type="entry name" value="ZN2_CY6_FUNGAL_1"/>
    <property type="match status" value="1"/>
</dbReference>
<dbReference type="CDD" id="cd12148">
    <property type="entry name" value="fungal_TF_MHR"/>
    <property type="match status" value="1"/>
</dbReference>
<keyword evidence="2" id="KW-0805">Transcription regulation</keyword>
<evidence type="ECO:0000256" key="4">
    <source>
        <dbReference type="ARBA" id="ARBA00023163"/>
    </source>
</evidence>
<evidence type="ECO:0000313" key="9">
    <source>
        <dbReference type="EMBL" id="ODV88088.1"/>
    </source>
</evidence>
<dbReference type="SUPFAM" id="SSF57701">
    <property type="entry name" value="Zn2/Cys6 DNA-binding domain"/>
    <property type="match status" value="1"/>
</dbReference>
<gene>
    <name evidence="9" type="ORF">CANARDRAFT_26246</name>
</gene>
<dbReference type="GO" id="GO:0000981">
    <property type="term" value="F:DNA-binding transcription factor activity, RNA polymerase II-specific"/>
    <property type="evidence" value="ECO:0007669"/>
    <property type="project" value="InterPro"/>
</dbReference>
<dbReference type="CDD" id="cd00067">
    <property type="entry name" value="GAL4"/>
    <property type="match status" value="1"/>
</dbReference>
<feature type="compositionally biased region" description="Polar residues" evidence="7">
    <location>
        <begin position="31"/>
        <end position="54"/>
    </location>
</feature>
<dbReference type="AlphaFoldDB" id="A0A1E4T8U6"/>
<dbReference type="EMBL" id="KV453847">
    <property type="protein sequence ID" value="ODV88088.1"/>
    <property type="molecule type" value="Genomic_DNA"/>
</dbReference>
<feature type="region of interest" description="Disordered" evidence="7">
    <location>
        <begin position="131"/>
        <end position="182"/>
    </location>
</feature>
<feature type="region of interest" description="Disordered" evidence="7">
    <location>
        <begin position="1"/>
        <end position="54"/>
    </location>
</feature>
<dbReference type="Gene3D" id="4.10.240.10">
    <property type="entry name" value="Zn(2)-C6 fungal-type DNA-binding domain"/>
    <property type="match status" value="1"/>
</dbReference>
<keyword evidence="4" id="KW-0804">Transcription</keyword>
<reference evidence="10" key="1">
    <citation type="submission" date="2016-04" db="EMBL/GenBank/DDBJ databases">
        <title>Comparative genomics of biotechnologically important yeasts.</title>
        <authorList>
            <consortium name="DOE Joint Genome Institute"/>
            <person name="Riley R."/>
            <person name="Haridas S."/>
            <person name="Wolfe K.H."/>
            <person name="Lopes M.R."/>
            <person name="Hittinger C.T."/>
            <person name="Goker M."/>
            <person name="Salamov A."/>
            <person name="Wisecaver J."/>
            <person name="Long T.M."/>
            <person name="Aerts A.L."/>
            <person name="Barry K."/>
            <person name="Choi C."/>
            <person name="Clum A."/>
            <person name="Coughlan A.Y."/>
            <person name="Deshpande S."/>
            <person name="Douglass A.P."/>
            <person name="Hanson S.J."/>
            <person name="Klenk H.-P."/>
            <person name="Labutti K."/>
            <person name="Lapidus A."/>
            <person name="Lindquist E."/>
            <person name="Lipzen A."/>
            <person name="Meier-Kolthoff J.P."/>
            <person name="Ohm R.A."/>
            <person name="Otillar R.P."/>
            <person name="Pangilinan J."/>
            <person name="Peng Y."/>
            <person name="Rokas A."/>
            <person name="Rosa C.A."/>
            <person name="Scheuner C."/>
            <person name="Sibirny A.A."/>
            <person name="Slot J.C."/>
            <person name="Stielow J.B."/>
            <person name="Sun H."/>
            <person name="Kurtzman C.P."/>
            <person name="Blackwell M."/>
            <person name="Grigoriev I.V."/>
            <person name="Jeffries T.W."/>
        </authorList>
    </citation>
    <scope>NUCLEOTIDE SEQUENCE [LARGE SCALE GENOMIC DNA]</scope>
    <source>
        <strain evidence="10">NRRL YB-2248</strain>
    </source>
</reference>
<sequence>MSTNPPPNKTDHPYSNGVGNEFKRPLGTALPSPSVTSVSLTMPNNSGDGSSNLRTGSFDAYRKQSFGMFKINTKKTINDSLLSDVLKVSGSLPVFEDESEEDESIDVYTKIDPLAALRSPVGMSNNQVIPDNTAVSRKRPLFEEESVPRADMQTIPSNTTDQNAQLDPSTSPSATDPKLKTTKRKRRVFSCSNCRKLKTKCGFDPGAPSCSRCHRLRLDCSLSSTVSTEKTNFKHSDMQTVGEQIEPSTSGRFAAGIRRMSSLTPTQQVDFDDRLFAVENTVDSFNSKLTMLLDMVKQSVSNGHQVDFNVSKVDPAFTSSIHDSLAPLNVIKQIDSKLFKRVNKKAPFTKICDEFLKFYFENERLCLELSRSFLEISHFWIIPGGVTQIDRKYVVEHPFITCVFVILAMCFDENYKYVKEQNQLYLLTAKLLGVALVTEPLTDHDIEAILYISMYNIARKPKQSEFDCWLLSSMGLKHSIISIDYKNIMDRVSKNIFNADDMFHLRIFNSMCSVHFQNAIGYGRPIMVPANFYDLHSLTIKFPKATVGDAIKVAELDLYMILSNDLSNQNYFKGGINEDDGLLVFSDLVDWKNKWSKIIEQDVSQMLTFAFNFSQIMLSRKYIYLYKERNELNHERLLVAYNTACQFSFDMLDKLLSLSNNLVKGSPSFQLNQIVYACVTLCDFLDVMKPYERKMTLNLISKIYWHLNKIGEKMNDATDTIAKIIKQLVELANENHKLVDQKQLNKRGTSVRSGDGLKRDGSLTQQQQKLSPEDLQQVSEGQESTSGSQASTPQERRKSSLYAIHHSPNVPYKYATMSNSSIRTTQSMSPLSNVGDDPNEFKLPDVSNFENFEDFFNDVFNDLDNYNR</sequence>
<dbReference type="STRING" id="983967.A0A1E4T8U6"/>
<keyword evidence="5" id="KW-0539">Nucleus</keyword>
<dbReference type="OrthoDB" id="2595934at2759"/>
<dbReference type="SMART" id="SM00066">
    <property type="entry name" value="GAL4"/>
    <property type="match status" value="1"/>
</dbReference>
<comment type="subcellular location">
    <subcellularLocation>
        <location evidence="1">Nucleus</location>
    </subcellularLocation>
</comment>
<dbReference type="GO" id="GO:0000976">
    <property type="term" value="F:transcription cis-regulatory region binding"/>
    <property type="evidence" value="ECO:0007669"/>
    <property type="project" value="TreeGrafter"/>
</dbReference>